<sequence>MAKFMKHIEYGRMIRTIDNTFEVYTFVMIGTNIPTTIFSLLSFFKALSGEWISFVLIIPGIFFCLVELVGLTAVPAKLHEAIGRVENIIYSNTRIWYPYDERIYQIAYALVTHVRQANLGISLWGFAVMSKGTYNGYSNVITTSRDISFIDEVSRGASPNLLKKQPRCEEYKKFPVYHHVYKVIKLFTILRCRFSEDLSKLSLFINSLIFFSIWFMLIAMSIFVITVVSTYNLETKALPASLLRVTFYIQGITSMLFIYYWQWKSPSLAYVRQLHAAQNSAGCIKNQHRIHRIVIGLYCVLTFIILYLLFMHIVLIIDIDIDIIDQSMLDAFRKHRSIAIFSFILNSYSSFCVSAGFFIYTIFTYAGVLEVDFYNQRLQNIGHDKDKALIDELITLINDHAKLSEAIRTLDSFCEVYAFIMIGCTVPTTVFTLLQLLITKDLPLINLLLTLPVLLICILQLMALTAIPAMLHNTLERSKHFLYSNIKVWQTFDRNIYQIASSLAAHLSQTDLGISVWGFAVVSKPLILTTISVMVTCIAFFLELRRRPHST</sequence>
<evidence type="ECO:0000313" key="2">
    <source>
        <dbReference type="WBParaSite" id="ES5_v2.g340.t1"/>
    </source>
</evidence>
<accession>A0AC34GMQ1</accession>
<evidence type="ECO:0000313" key="1">
    <source>
        <dbReference type="Proteomes" id="UP000887579"/>
    </source>
</evidence>
<dbReference type="Proteomes" id="UP000887579">
    <property type="component" value="Unplaced"/>
</dbReference>
<dbReference type="WBParaSite" id="ES5_v2.g340.t1">
    <property type="protein sequence ID" value="ES5_v2.g340.t1"/>
    <property type="gene ID" value="ES5_v2.g340"/>
</dbReference>
<protein>
    <submittedName>
        <fullName evidence="2">Gustatory receptor</fullName>
    </submittedName>
</protein>
<reference evidence="2" key="1">
    <citation type="submission" date="2022-11" db="UniProtKB">
        <authorList>
            <consortium name="WormBaseParasite"/>
        </authorList>
    </citation>
    <scope>IDENTIFICATION</scope>
</reference>
<proteinExistence type="predicted"/>
<name>A0AC34GMQ1_9BILA</name>
<organism evidence="1 2">
    <name type="scientific">Panagrolaimus sp. ES5</name>
    <dbReference type="NCBI Taxonomy" id="591445"/>
    <lineage>
        <taxon>Eukaryota</taxon>
        <taxon>Metazoa</taxon>
        <taxon>Ecdysozoa</taxon>
        <taxon>Nematoda</taxon>
        <taxon>Chromadorea</taxon>
        <taxon>Rhabditida</taxon>
        <taxon>Tylenchina</taxon>
        <taxon>Panagrolaimomorpha</taxon>
        <taxon>Panagrolaimoidea</taxon>
        <taxon>Panagrolaimidae</taxon>
        <taxon>Panagrolaimus</taxon>
    </lineage>
</organism>